<comment type="subcellular location">
    <subcellularLocation>
        <location evidence="2">Cell envelope</location>
    </subcellularLocation>
</comment>
<comment type="similarity">
    <text evidence="3">Belongs to the prokaryotic molybdopterin-containing oxidoreductase family.</text>
</comment>
<dbReference type="Gene3D" id="3.30.200.210">
    <property type="match status" value="1"/>
</dbReference>
<comment type="caution">
    <text evidence="11">The sequence shown here is derived from an EMBL/GenBank/DDBJ whole genome shotgun (WGS) entry which is preliminary data.</text>
</comment>
<evidence type="ECO:0000256" key="8">
    <source>
        <dbReference type="ARBA" id="ARBA00023014"/>
    </source>
</evidence>
<dbReference type="GO" id="GO:0046872">
    <property type="term" value="F:metal ion binding"/>
    <property type="evidence" value="ECO:0007669"/>
    <property type="project" value="UniProtKB-KW"/>
</dbReference>
<dbReference type="Gene3D" id="2.40.40.20">
    <property type="match status" value="1"/>
</dbReference>
<evidence type="ECO:0000256" key="5">
    <source>
        <dbReference type="ARBA" id="ARBA00022723"/>
    </source>
</evidence>
<feature type="region of interest" description="Disordered" evidence="9">
    <location>
        <begin position="908"/>
        <end position="937"/>
    </location>
</feature>
<evidence type="ECO:0000256" key="3">
    <source>
        <dbReference type="ARBA" id="ARBA00010312"/>
    </source>
</evidence>
<gene>
    <name evidence="11" type="ORF">GV827_05340</name>
</gene>
<dbReference type="Gene3D" id="3.40.228.10">
    <property type="entry name" value="Dimethylsulfoxide Reductase, domain 2"/>
    <property type="match status" value="1"/>
</dbReference>
<evidence type="ECO:0000256" key="4">
    <source>
        <dbReference type="ARBA" id="ARBA00022485"/>
    </source>
</evidence>
<feature type="domain" description="4Fe-4S Mo/W bis-MGD-type" evidence="10">
    <location>
        <begin position="14"/>
        <end position="70"/>
    </location>
</feature>
<dbReference type="Pfam" id="PF00384">
    <property type="entry name" value="Molybdopterin"/>
    <property type="match status" value="1"/>
</dbReference>
<evidence type="ECO:0000256" key="7">
    <source>
        <dbReference type="ARBA" id="ARBA00023004"/>
    </source>
</evidence>
<dbReference type="GO" id="GO:0016491">
    <property type="term" value="F:oxidoreductase activity"/>
    <property type="evidence" value="ECO:0007669"/>
    <property type="project" value="UniProtKB-KW"/>
</dbReference>
<evidence type="ECO:0000256" key="1">
    <source>
        <dbReference type="ARBA" id="ARBA00001966"/>
    </source>
</evidence>
<dbReference type="PROSITE" id="PS51669">
    <property type="entry name" value="4FE4S_MOW_BIS_MGD"/>
    <property type="match status" value="1"/>
</dbReference>
<keyword evidence="7" id="KW-0408">Iron</keyword>
<dbReference type="PANTHER" id="PTHR43598:SF5">
    <property type="entry name" value="DMSO REDUCTASE CHAIN A"/>
    <property type="match status" value="1"/>
</dbReference>
<evidence type="ECO:0000259" key="10">
    <source>
        <dbReference type="PROSITE" id="PS51669"/>
    </source>
</evidence>
<proteinExistence type="inferred from homology"/>
<sequence>MNQPKLNLSPKVSDEVRKTTCYMCACRCGINVHLKDGKVAYIEGNRDHPVNQGVLCAKGSAGIMQHNAPSRLKAPLKRVGPRGSGEFEEISWDEAYDITCKWLKPIREENPEKLAFFTGRDQSQSFTSFWAQNFGTPNYAAHGGFCSVNMAAAGIYTIGGAFWEFGQPDWDHTKLFMLFGVAEDHDSNPIKMGIGKIKGRGARVIGVNPIRTGYNAVADDWVGITPGTDGLFILSMIHCLMKAGKIDLNYLAQYTDAPVLLNEDPKSPEYGLYMRDKDGKQLVIDRETGKLTPYDQPGVKPDLSATHRAKGVTHRPVFHRMAEMYLSDDYAPEAVAERCGIPAKRIRAIAAELARVAFEEAFELDHEWTDFRGEKHKTMTGRPVSFHAMRGISAHANGFQTCRALHTLQILLGTVEVPGGFRFKPPYPKPATAHPKPHVGLTPGAPLNGPHLGFVHGPEDLALKEDGTPARIDKAYTWENPMSAHGLMHMVISNAHAGDPYKIDTLFMYMANMSWNSSMNTGGVMEMLTDKDENGDYVIPHIIYSDAYSSEMVAYADLILPDTTYLERHDCISLLDRPICEADAVADAIRWPVVEPDRNVKGFQSALCDLGARLGLPGFTNEDGSQKYADYADYIINHERRPGIGPLAGWRMGDKGLQSGRGGVNAAQIDSYIKNGGFFVEHIPDGSNYYKPWNTAYQSWAVDMGLYDSPQPYLFSLYVEPMRKFQLAAEGHGERQPPDHLRQRIKDTMSPLPIWYETDQQGNEGYTITALTQRPMAMYHSWGSQNAWLRQLHGHNPLYLPTKLMRENDLKDGDWARVSSPHGEITVPVMEMAALNENTVWTWNAIGKRKGAWALDKDAPEATRGFLLNHLIHELLPPKGDGLRWANSDPITGQAAWFDLKVRIEKAQAPRESRPEYPPIKSPVGQGPDKLAWKVGE</sequence>
<dbReference type="AlphaFoldDB" id="A0A6P0C9H6"/>
<dbReference type="InterPro" id="IPR006656">
    <property type="entry name" value="Mopterin_OxRdtase"/>
</dbReference>
<dbReference type="Pfam" id="PF04879">
    <property type="entry name" value="Molybdop_Fe4S4"/>
    <property type="match status" value="1"/>
</dbReference>
<accession>A0A6P0C9H6</accession>
<dbReference type="CDD" id="cd02783">
    <property type="entry name" value="MopB_CT_2"/>
    <property type="match status" value="1"/>
</dbReference>
<dbReference type="PANTHER" id="PTHR43598">
    <property type="entry name" value="TUNGSTEN-CONTAINING FORMYLMETHANOFURAN DEHYDROGENASE 2 SUBUNIT B"/>
    <property type="match status" value="1"/>
</dbReference>
<evidence type="ECO:0000256" key="2">
    <source>
        <dbReference type="ARBA" id="ARBA00004196"/>
    </source>
</evidence>
<comment type="cofactor">
    <cofactor evidence="1">
        <name>[4Fe-4S] cluster</name>
        <dbReference type="ChEBI" id="CHEBI:49883"/>
    </cofactor>
</comment>
<dbReference type="InterPro" id="IPR006963">
    <property type="entry name" value="Mopterin_OxRdtase_4Fe-4S_dom"/>
</dbReference>
<dbReference type="Proteomes" id="UP000468591">
    <property type="component" value="Unassembled WGS sequence"/>
</dbReference>
<dbReference type="InterPro" id="IPR009010">
    <property type="entry name" value="Asp_de-COase-like_dom_sf"/>
</dbReference>
<dbReference type="SUPFAM" id="SSF50692">
    <property type="entry name" value="ADC-like"/>
    <property type="match status" value="1"/>
</dbReference>
<protein>
    <submittedName>
        <fullName evidence="11">Molybdopterin-dependent oxidoreductase</fullName>
    </submittedName>
</protein>
<dbReference type="GO" id="GO:0043546">
    <property type="term" value="F:molybdopterin cofactor binding"/>
    <property type="evidence" value="ECO:0007669"/>
    <property type="project" value="InterPro"/>
</dbReference>
<dbReference type="Pfam" id="PF01568">
    <property type="entry name" value="Molydop_binding"/>
    <property type="match status" value="1"/>
</dbReference>
<evidence type="ECO:0000313" key="11">
    <source>
        <dbReference type="EMBL" id="NEK21825.1"/>
    </source>
</evidence>
<organism evidence="11 12">
    <name type="scientific">Sulfitobacter sediminilitoris</name>
    <dbReference type="NCBI Taxonomy" id="2698830"/>
    <lineage>
        <taxon>Bacteria</taxon>
        <taxon>Pseudomonadati</taxon>
        <taxon>Pseudomonadota</taxon>
        <taxon>Alphaproteobacteria</taxon>
        <taxon>Rhodobacterales</taxon>
        <taxon>Roseobacteraceae</taxon>
        <taxon>Sulfitobacter</taxon>
    </lineage>
</organism>
<dbReference type="GO" id="GO:0051539">
    <property type="term" value="F:4 iron, 4 sulfur cluster binding"/>
    <property type="evidence" value="ECO:0007669"/>
    <property type="project" value="UniProtKB-KW"/>
</dbReference>
<keyword evidence="8" id="KW-0411">Iron-sulfur</keyword>
<dbReference type="Gene3D" id="3.40.50.740">
    <property type="match status" value="1"/>
</dbReference>
<reference evidence="11 12" key="1">
    <citation type="submission" date="2020-01" db="EMBL/GenBank/DDBJ databases">
        <title>Sulfitobacter sediminilitoris sp. nov., isolated from a tidal flat.</title>
        <authorList>
            <person name="Park S."/>
            <person name="Yoon J.-H."/>
        </authorList>
    </citation>
    <scope>NUCLEOTIDE SEQUENCE [LARGE SCALE GENOMIC DNA]</scope>
    <source>
        <strain evidence="11 12">JBTF-M27</strain>
    </source>
</reference>
<evidence type="ECO:0000256" key="6">
    <source>
        <dbReference type="ARBA" id="ARBA00023002"/>
    </source>
</evidence>
<keyword evidence="5" id="KW-0479">Metal-binding</keyword>
<evidence type="ECO:0000313" key="12">
    <source>
        <dbReference type="Proteomes" id="UP000468591"/>
    </source>
</evidence>
<dbReference type="InterPro" id="IPR006657">
    <property type="entry name" value="MoPterin_dinucl-bd_dom"/>
</dbReference>
<evidence type="ECO:0000256" key="9">
    <source>
        <dbReference type="SAM" id="MobiDB-lite"/>
    </source>
</evidence>
<keyword evidence="6" id="KW-0560">Oxidoreductase</keyword>
<name>A0A6P0C9H6_9RHOB</name>
<dbReference type="SMART" id="SM00926">
    <property type="entry name" value="Molybdop_Fe4S4"/>
    <property type="match status" value="1"/>
</dbReference>
<keyword evidence="4" id="KW-0004">4Fe-4S</keyword>
<dbReference type="RefSeq" id="WP_164352652.1">
    <property type="nucleotide sequence ID" value="NZ_JAABNT010000002.1"/>
</dbReference>
<dbReference type="SUPFAM" id="SSF53706">
    <property type="entry name" value="Formate dehydrogenase/DMSO reductase, domains 1-3"/>
    <property type="match status" value="1"/>
</dbReference>
<dbReference type="GO" id="GO:0030313">
    <property type="term" value="C:cell envelope"/>
    <property type="evidence" value="ECO:0007669"/>
    <property type="project" value="UniProtKB-SubCell"/>
</dbReference>
<dbReference type="EMBL" id="JAABNT010000002">
    <property type="protein sequence ID" value="NEK21825.1"/>
    <property type="molecule type" value="Genomic_DNA"/>
</dbReference>
<keyword evidence="12" id="KW-1185">Reference proteome</keyword>